<dbReference type="Proteomes" id="UP000070339">
    <property type="component" value="Unassembled WGS sequence"/>
</dbReference>
<reference evidence="1 2" key="1">
    <citation type="journal article" date="2016" name="Int. J. Syst. Evol. Microbiol.">
        <title>Resolving the Complexity of Human Skin Metagenomes Using Single-Molecule Sequencing.</title>
        <authorList>
            <consortium name="NISC Comparative Sequencing Program"/>
            <person name="Tsai Y.C."/>
            <person name="Conlan S."/>
            <person name="Deming C."/>
            <person name="Segre J.A."/>
            <person name="Kong H.H."/>
            <person name="Korlach J."/>
            <person name="Oh J."/>
        </authorList>
    </citation>
    <scope>NUCLEOTIDE SEQUENCE [LARGE SCALE GENOMIC DNA]</scope>
    <source>
        <strain evidence="1 2">1B08</strain>
    </source>
</reference>
<accession>A0ABR5V677</accession>
<protein>
    <submittedName>
        <fullName evidence="1">Uncharacterized protein</fullName>
    </submittedName>
</protein>
<evidence type="ECO:0000313" key="1">
    <source>
        <dbReference type="EMBL" id="KXU16984.1"/>
    </source>
</evidence>
<organism evidence="1 2">
    <name type="scientific">Corynebacterium simulans</name>
    <dbReference type="NCBI Taxonomy" id="146827"/>
    <lineage>
        <taxon>Bacteria</taxon>
        <taxon>Bacillati</taxon>
        <taxon>Actinomycetota</taxon>
        <taxon>Actinomycetes</taxon>
        <taxon>Mycobacteriales</taxon>
        <taxon>Corynebacteriaceae</taxon>
        <taxon>Corynebacterium</taxon>
    </lineage>
</organism>
<sequence length="53" mass="5926">MVLGCCAEEKVGVAKRVLFYKARSIFAQVLRTLPLVGDHVFERNRHSGPILLS</sequence>
<comment type="caution">
    <text evidence="1">The sequence shown here is derived from an EMBL/GenBank/DDBJ whole genome shotgun (WGS) entry which is preliminary data.</text>
</comment>
<dbReference type="EMBL" id="LTEB01000041">
    <property type="protein sequence ID" value="KXU16984.1"/>
    <property type="molecule type" value="Genomic_DNA"/>
</dbReference>
<proteinExistence type="predicted"/>
<name>A0ABR5V677_9CORY</name>
<gene>
    <name evidence="1" type="ORF">WM41_2223</name>
</gene>
<evidence type="ECO:0000313" key="2">
    <source>
        <dbReference type="Proteomes" id="UP000070339"/>
    </source>
</evidence>
<keyword evidence="2" id="KW-1185">Reference proteome</keyword>